<dbReference type="AlphaFoldDB" id="A0A8X6Q4K1"/>
<organism evidence="1 2">
    <name type="scientific">Nephila pilipes</name>
    <name type="common">Giant wood spider</name>
    <name type="synonym">Nephila maculata</name>
    <dbReference type="NCBI Taxonomy" id="299642"/>
    <lineage>
        <taxon>Eukaryota</taxon>
        <taxon>Metazoa</taxon>
        <taxon>Ecdysozoa</taxon>
        <taxon>Arthropoda</taxon>
        <taxon>Chelicerata</taxon>
        <taxon>Arachnida</taxon>
        <taxon>Araneae</taxon>
        <taxon>Araneomorphae</taxon>
        <taxon>Entelegynae</taxon>
        <taxon>Araneoidea</taxon>
        <taxon>Nephilidae</taxon>
        <taxon>Nephila</taxon>
    </lineage>
</organism>
<dbReference type="GO" id="GO:0003676">
    <property type="term" value="F:nucleic acid binding"/>
    <property type="evidence" value="ECO:0007669"/>
    <property type="project" value="InterPro"/>
</dbReference>
<protein>
    <submittedName>
        <fullName evidence="1">Uncharacterized protein</fullName>
    </submittedName>
</protein>
<comment type="caution">
    <text evidence="1">The sequence shown here is derived from an EMBL/GenBank/DDBJ whole genome shotgun (WGS) entry which is preliminary data.</text>
</comment>
<proteinExistence type="predicted"/>
<dbReference type="Proteomes" id="UP000887013">
    <property type="component" value="Unassembled WGS sequence"/>
</dbReference>
<sequence length="75" mass="8885">MKHLFRYHEIGNQFLSRIIAADETWCHHFDPATKNMSMEERHPSSPRLKKAYLSTRAGKIMLMCFFDVDDPMLLE</sequence>
<evidence type="ECO:0000313" key="2">
    <source>
        <dbReference type="Proteomes" id="UP000887013"/>
    </source>
</evidence>
<reference evidence="1" key="1">
    <citation type="submission" date="2020-08" db="EMBL/GenBank/DDBJ databases">
        <title>Multicomponent nature underlies the extraordinary mechanical properties of spider dragline silk.</title>
        <authorList>
            <person name="Kono N."/>
            <person name="Nakamura H."/>
            <person name="Mori M."/>
            <person name="Yoshida Y."/>
            <person name="Ohtoshi R."/>
            <person name="Malay A.D."/>
            <person name="Moran D.A.P."/>
            <person name="Tomita M."/>
            <person name="Numata K."/>
            <person name="Arakawa K."/>
        </authorList>
    </citation>
    <scope>NUCLEOTIDE SEQUENCE</scope>
</reference>
<accession>A0A8X6Q4K1</accession>
<gene>
    <name evidence="1" type="ORF">NPIL_112931</name>
</gene>
<dbReference type="EMBL" id="BMAW01027065">
    <property type="protein sequence ID" value="GFU00121.1"/>
    <property type="molecule type" value="Genomic_DNA"/>
</dbReference>
<evidence type="ECO:0000313" key="1">
    <source>
        <dbReference type="EMBL" id="GFU00121.1"/>
    </source>
</evidence>
<keyword evidence="2" id="KW-1185">Reference proteome</keyword>
<dbReference type="OrthoDB" id="6433953at2759"/>
<dbReference type="Gene3D" id="3.30.420.10">
    <property type="entry name" value="Ribonuclease H-like superfamily/Ribonuclease H"/>
    <property type="match status" value="1"/>
</dbReference>
<name>A0A8X6Q4K1_NEPPI</name>
<dbReference type="InterPro" id="IPR036397">
    <property type="entry name" value="RNaseH_sf"/>
</dbReference>